<keyword evidence="5" id="KW-1185">Reference proteome</keyword>
<sequence>MKLSVKASVAAVLLSTFSSAYASQTFSLEKSEEFFELSKGYNISVKGIHTDSEVHDFNTRAVKVDNDSNVPFYRYLLEIEKDGEEWSKQIIVFSGVDNVIGLDALLFGQFLNTTDLDHLDEKHAYDFYRNLHDILPQEYKVFKGEYEKSLSDYLDYMEINADFEGYIKRTGAASDKINAALQAVEMPEPSSPEQLISRFIKAVNDKDEAWLLAQQLPSSSERGSGIYTRGLDVLYRYFDALGNPAEFDVVRQEESPSYIKTPHTYIIVELLNHTEQGKKIEMEFTFVDTFGGRYVGEYDITGVHFQ</sequence>
<dbReference type="EMBL" id="NQJF01000008">
    <property type="protein sequence ID" value="OYD23902.1"/>
    <property type="molecule type" value="Genomic_DNA"/>
</dbReference>
<organism evidence="2 4">
    <name type="scientific">Oceanimonas baumannii</name>
    <dbReference type="NCBI Taxonomy" id="129578"/>
    <lineage>
        <taxon>Bacteria</taxon>
        <taxon>Pseudomonadati</taxon>
        <taxon>Pseudomonadota</taxon>
        <taxon>Gammaproteobacteria</taxon>
        <taxon>Aeromonadales</taxon>
        <taxon>Aeromonadaceae</taxon>
        <taxon>Oceanimonas</taxon>
    </lineage>
</organism>
<evidence type="ECO:0000256" key="1">
    <source>
        <dbReference type="SAM" id="SignalP"/>
    </source>
</evidence>
<accession>A0A235CH75</accession>
<dbReference type="RefSeq" id="WP_094278462.1">
    <property type="nucleotide sequence ID" value="NZ_NQJF01000008.1"/>
</dbReference>
<evidence type="ECO:0000313" key="5">
    <source>
        <dbReference type="Proteomes" id="UP000295058"/>
    </source>
</evidence>
<name>A0A235CH75_9GAMM</name>
<comment type="caution">
    <text evidence="2">The sequence shown here is derived from an EMBL/GenBank/DDBJ whole genome shotgun (WGS) entry which is preliminary data.</text>
</comment>
<reference evidence="2 4" key="1">
    <citation type="submission" date="2017-08" db="EMBL/GenBank/DDBJ databases">
        <title>Draft Genome Sequence of the Marine Bacterium Oceanimonas baumannii ATCC 700832.</title>
        <authorList>
            <person name="Mcclelland W.D."/>
            <person name="Brennan M.A."/>
            <person name="Trachtenberg A.M."/>
            <person name="Maclea K.S."/>
        </authorList>
    </citation>
    <scope>NUCLEOTIDE SEQUENCE [LARGE SCALE GENOMIC DNA]</scope>
    <source>
        <strain evidence="2 4">ATCC 700832</strain>
    </source>
</reference>
<dbReference type="Proteomes" id="UP000243640">
    <property type="component" value="Unassembled WGS sequence"/>
</dbReference>
<dbReference type="AlphaFoldDB" id="A0A235CH75"/>
<evidence type="ECO:0000313" key="3">
    <source>
        <dbReference type="EMBL" id="TDW58766.1"/>
    </source>
</evidence>
<proteinExistence type="predicted"/>
<keyword evidence="1" id="KW-0732">Signal</keyword>
<gene>
    <name evidence="2" type="ORF">B6S09_10625</name>
    <name evidence="3" type="ORF">LY04_02118</name>
</gene>
<feature type="signal peptide" evidence="1">
    <location>
        <begin position="1"/>
        <end position="22"/>
    </location>
</feature>
<feature type="chain" id="PRO_5012218213" evidence="1">
    <location>
        <begin position="23"/>
        <end position="306"/>
    </location>
</feature>
<protein>
    <submittedName>
        <fullName evidence="2">Uncharacterized protein</fullName>
    </submittedName>
</protein>
<dbReference type="EMBL" id="SODO01000007">
    <property type="protein sequence ID" value="TDW58766.1"/>
    <property type="molecule type" value="Genomic_DNA"/>
</dbReference>
<evidence type="ECO:0000313" key="2">
    <source>
        <dbReference type="EMBL" id="OYD23902.1"/>
    </source>
</evidence>
<evidence type="ECO:0000313" key="4">
    <source>
        <dbReference type="Proteomes" id="UP000243640"/>
    </source>
</evidence>
<reference evidence="3 5" key="2">
    <citation type="submission" date="2019-03" db="EMBL/GenBank/DDBJ databases">
        <title>Genomic Encyclopedia of Archaeal and Bacterial Type Strains, Phase II (KMG-II): from individual species to whole genera.</title>
        <authorList>
            <person name="Goeker M."/>
        </authorList>
    </citation>
    <scope>NUCLEOTIDE SEQUENCE [LARGE SCALE GENOMIC DNA]</scope>
    <source>
        <strain evidence="3 5">DSM 15594</strain>
    </source>
</reference>
<dbReference type="Proteomes" id="UP000295058">
    <property type="component" value="Unassembled WGS sequence"/>
</dbReference>
<dbReference type="OrthoDB" id="6309753at2"/>